<dbReference type="Proteomes" id="UP000325440">
    <property type="component" value="Unassembled WGS sequence"/>
</dbReference>
<evidence type="ECO:0000256" key="3">
    <source>
        <dbReference type="ARBA" id="ARBA00022729"/>
    </source>
</evidence>
<keyword evidence="8" id="KW-1185">Reference proteome</keyword>
<evidence type="ECO:0000256" key="6">
    <source>
        <dbReference type="SAM" id="SignalP"/>
    </source>
</evidence>
<sequence>MSFKCFCWSLSFVFLTITMVFSHEEYFYKISSQEDHLEMNIITLSNSRKKREVLPSTTDTTSTTPQYKNSSIQTIVDKNNGTKTTKVPSLSNTSFVMKDVEKIFGSNITSVNNEPPVQGNSGNISYIATPQPINLDFPSSITNETLENNNITKTKNDSHIYYNSSTINNKSLFNNYWIDLENHPNSSVHEMLSDSHRRAATINLKFQFPFYGHLINSTTVATGGFLYLGDYIHSWLAATQYIAPLMANFDFSTSNESNIYYMDNETALTVTWHNAILQDKPKVGGFTFQTTLHSNGNIVFAYKRLPIQIKEIDSTNHPVKIGLSDAYVLDKTIFFVRRKTIYEYHRVSFNEDEVANETVIILTALQTCLEKKNCSSCIKKDTNFQCFWCDNRCSNGIDRNRQDWHKKDCEKLKLINEDMCTTGITTFAPPIDNYSVESVKSESHTSSSSSSTSLFFIALCVSLMIMSLVWILYAYLNPHTRSGQMLIKYRPNQWGWRKGEARYTAATIHM</sequence>
<evidence type="ECO:0000256" key="4">
    <source>
        <dbReference type="ARBA" id="ARBA00022989"/>
    </source>
</evidence>
<evidence type="ECO:0000313" key="7">
    <source>
        <dbReference type="EMBL" id="VVC36341.1"/>
    </source>
</evidence>
<feature type="chain" id="PRO_5022821837" description="Plexin domain-containing protein 2" evidence="6">
    <location>
        <begin position="23"/>
        <end position="510"/>
    </location>
</feature>
<feature type="transmembrane region" description="Helical" evidence="5">
    <location>
        <begin position="454"/>
        <end position="476"/>
    </location>
</feature>
<dbReference type="Gene3D" id="3.30.1680.10">
    <property type="entry name" value="ligand-binding face of the semaphorins, domain 2"/>
    <property type="match status" value="1"/>
</dbReference>
<dbReference type="PANTHER" id="PTHR13055">
    <property type="entry name" value="TUMOR ENDOTHELIAL MARKER 7 RELATED"/>
    <property type="match status" value="1"/>
</dbReference>
<protein>
    <recommendedName>
        <fullName evidence="9">Plexin domain-containing protein 2</fullName>
    </recommendedName>
</protein>
<evidence type="ECO:0008006" key="9">
    <source>
        <dbReference type="Google" id="ProtNLM"/>
    </source>
</evidence>
<name>A0A5E4MVP0_9HEMI</name>
<keyword evidence="2 5" id="KW-0812">Transmembrane</keyword>
<gene>
    <name evidence="7" type="ORF">CINCED_3A022425</name>
</gene>
<dbReference type="OrthoDB" id="6285106at2759"/>
<evidence type="ECO:0000256" key="2">
    <source>
        <dbReference type="ARBA" id="ARBA00022692"/>
    </source>
</evidence>
<evidence type="ECO:0000256" key="1">
    <source>
        <dbReference type="ARBA" id="ARBA00004479"/>
    </source>
</evidence>
<organism evidence="7 8">
    <name type="scientific">Cinara cedri</name>
    <dbReference type="NCBI Taxonomy" id="506608"/>
    <lineage>
        <taxon>Eukaryota</taxon>
        <taxon>Metazoa</taxon>
        <taxon>Ecdysozoa</taxon>
        <taxon>Arthropoda</taxon>
        <taxon>Hexapoda</taxon>
        <taxon>Insecta</taxon>
        <taxon>Pterygota</taxon>
        <taxon>Neoptera</taxon>
        <taxon>Paraneoptera</taxon>
        <taxon>Hemiptera</taxon>
        <taxon>Sternorrhyncha</taxon>
        <taxon>Aphidomorpha</taxon>
        <taxon>Aphidoidea</taxon>
        <taxon>Aphididae</taxon>
        <taxon>Lachninae</taxon>
        <taxon>Cinara</taxon>
    </lineage>
</organism>
<dbReference type="PANTHER" id="PTHR13055:SF12">
    <property type="entry name" value="LD40707P"/>
    <property type="match status" value="1"/>
</dbReference>
<dbReference type="GO" id="GO:0016020">
    <property type="term" value="C:membrane"/>
    <property type="evidence" value="ECO:0007669"/>
    <property type="project" value="UniProtKB-SubCell"/>
</dbReference>
<dbReference type="EMBL" id="CABPRJ010001432">
    <property type="protein sequence ID" value="VVC36341.1"/>
    <property type="molecule type" value="Genomic_DNA"/>
</dbReference>
<evidence type="ECO:0000313" key="8">
    <source>
        <dbReference type="Proteomes" id="UP000325440"/>
    </source>
</evidence>
<feature type="signal peptide" evidence="6">
    <location>
        <begin position="1"/>
        <end position="22"/>
    </location>
</feature>
<reference evidence="7 8" key="1">
    <citation type="submission" date="2019-08" db="EMBL/GenBank/DDBJ databases">
        <authorList>
            <person name="Alioto T."/>
            <person name="Alioto T."/>
            <person name="Gomez Garrido J."/>
        </authorList>
    </citation>
    <scope>NUCLEOTIDE SEQUENCE [LARGE SCALE GENOMIC DNA]</scope>
</reference>
<dbReference type="InterPro" id="IPR031152">
    <property type="entry name" value="PLXDC"/>
</dbReference>
<keyword evidence="5" id="KW-0472">Membrane</keyword>
<evidence type="ECO:0000256" key="5">
    <source>
        <dbReference type="SAM" id="Phobius"/>
    </source>
</evidence>
<proteinExistence type="predicted"/>
<comment type="subcellular location">
    <subcellularLocation>
        <location evidence="1">Membrane</location>
        <topology evidence="1">Single-pass type I membrane protein</topology>
    </subcellularLocation>
</comment>
<dbReference type="AlphaFoldDB" id="A0A5E4MVP0"/>
<accession>A0A5E4MVP0</accession>
<keyword evidence="4 5" id="KW-1133">Transmembrane helix</keyword>
<keyword evidence="3 6" id="KW-0732">Signal</keyword>